<accession>A0A4V2F138</accession>
<proteinExistence type="predicted"/>
<protein>
    <recommendedName>
        <fullName evidence="4">Carboxypeptidase family protein</fullName>
    </recommendedName>
</protein>
<keyword evidence="1" id="KW-0732">Signal</keyword>
<reference evidence="2 3" key="1">
    <citation type="submission" date="2019-02" db="EMBL/GenBank/DDBJ databases">
        <title>Genomic Encyclopedia of Type Strains, Phase IV (KMG-IV): sequencing the most valuable type-strain genomes for metagenomic binning, comparative biology and taxonomic classification.</title>
        <authorList>
            <person name="Goeker M."/>
        </authorList>
    </citation>
    <scope>NUCLEOTIDE SEQUENCE [LARGE SCALE GENOMIC DNA]</scope>
    <source>
        <strain evidence="2 3">DSM 18116</strain>
    </source>
</reference>
<feature type="signal peptide" evidence="1">
    <location>
        <begin position="1"/>
        <end position="20"/>
    </location>
</feature>
<evidence type="ECO:0008006" key="4">
    <source>
        <dbReference type="Google" id="ProtNLM"/>
    </source>
</evidence>
<evidence type="ECO:0000313" key="3">
    <source>
        <dbReference type="Proteomes" id="UP000293874"/>
    </source>
</evidence>
<comment type="caution">
    <text evidence="2">The sequence shown here is derived from an EMBL/GenBank/DDBJ whole genome shotgun (WGS) entry which is preliminary data.</text>
</comment>
<dbReference type="Proteomes" id="UP000293874">
    <property type="component" value="Unassembled WGS sequence"/>
</dbReference>
<dbReference type="EMBL" id="SGXA01000002">
    <property type="protein sequence ID" value="RZS72281.1"/>
    <property type="molecule type" value="Genomic_DNA"/>
</dbReference>
<gene>
    <name evidence="2" type="ORF">EV199_4197</name>
</gene>
<dbReference type="AlphaFoldDB" id="A0A4V2F138"/>
<keyword evidence="3" id="KW-1185">Reference proteome</keyword>
<evidence type="ECO:0000313" key="2">
    <source>
        <dbReference type="EMBL" id="RZS72281.1"/>
    </source>
</evidence>
<feature type="chain" id="PRO_5020375934" description="Carboxypeptidase family protein" evidence="1">
    <location>
        <begin position="21"/>
        <end position="173"/>
    </location>
</feature>
<sequence length="173" mass="19366">MIPKSILVFLFSCVMATAIAQKPVQVILPKTEFDIKQASEMLNEGNSEIKGVAYYEDRAPIGIKVGETIYARLGIVVTLYPVTAYMEEYLELKKKNRPNKRVAGISTLANCYRIETKIYGSQGEFVFKGLKPGKYYLESMVHFPSGSVAQEVSGIVEINKDGESVNFKLKHIF</sequence>
<dbReference type="RefSeq" id="WP_130542715.1">
    <property type="nucleotide sequence ID" value="NZ_CP042431.1"/>
</dbReference>
<evidence type="ECO:0000256" key="1">
    <source>
        <dbReference type="SAM" id="SignalP"/>
    </source>
</evidence>
<name>A0A4V2F138_9BACT</name>
<organism evidence="2 3">
    <name type="scientific">Pseudobacter ginsenosidimutans</name>
    <dbReference type="NCBI Taxonomy" id="661488"/>
    <lineage>
        <taxon>Bacteria</taxon>
        <taxon>Pseudomonadati</taxon>
        <taxon>Bacteroidota</taxon>
        <taxon>Chitinophagia</taxon>
        <taxon>Chitinophagales</taxon>
        <taxon>Chitinophagaceae</taxon>
        <taxon>Pseudobacter</taxon>
    </lineage>
</organism>
<dbReference type="SUPFAM" id="SSF117074">
    <property type="entry name" value="Hypothetical protein PA1324"/>
    <property type="match status" value="1"/>
</dbReference>
<dbReference type="OrthoDB" id="6058208at2"/>